<comment type="similarity">
    <text evidence="1">Belongs to the disease resistance NB-LRR family.</text>
</comment>
<evidence type="ECO:0000259" key="11">
    <source>
        <dbReference type="Pfam" id="PF23598"/>
    </source>
</evidence>
<dbReference type="GO" id="GO:0043531">
    <property type="term" value="F:ADP binding"/>
    <property type="evidence" value="ECO:0007669"/>
    <property type="project" value="InterPro"/>
</dbReference>
<keyword evidence="7" id="KW-0175">Coiled coil</keyword>
<evidence type="ECO:0000256" key="3">
    <source>
        <dbReference type="ARBA" id="ARBA00022737"/>
    </source>
</evidence>
<dbReference type="GO" id="GO:0005524">
    <property type="term" value="F:ATP binding"/>
    <property type="evidence" value="ECO:0007669"/>
    <property type="project" value="UniProtKB-KW"/>
</dbReference>
<sequence>MADVVGLLATAIVTQVGTKLGSAIGDQVTMFCCFKDDLEDMKEVLQSIAAVLKDAERRSIREQAVRLWLKRLKNVAFDISDMLDEFKADSKSADGKITGSLSCIAIAPKLSMANKMKKMREELKKINEARINFRFDNHPMIDNEYQLTDRETISKVNEAVIIGRNKERKEVIALLSGSNNKKGTVILPIFGLGGIGKTTLAQLVFNDTFFKDYDHRVWVYVSKVFDLKKIGNTIISQVLKEGRQHGENKEWIAQRVHDLLHDKKTLVILDDLWEINNYQLNDLKLMLDVGSKMKVLVTTRNEEVASRVCTNTTYRLSTLDNAMCWDIIRQNSNFESRTDKQQLEPIGRAIASKCGGVALAAQAIGFMLSRMELEQWTEVSNSDIWNESFSENMVLQSLMLTYISMPPHLRLCFAYCAIFPRGHSIAKYDLIHQWIALDFIEPSNTFSSRELGDMYVRQLLGMSFLQPSRITVLLPPVENMIGIQITNGDLAFLLFQTSHKHHGLTMHDLVHDVARSAMVEESMVFDEKKPSSTVDQKYCRYASLANYSKPLKISTILPAKLRALLFKDCSNLGLHGGSFSFAKYLRVLDLTESSVSDFPASIRQLKQLRFLVAPRMKNQRLPMSITELSKLQYLNLHGSHISALPKFFGKLEGLMHLDISDCSNLESLPQDLGSITKLQFLNLSGCSGIEELPESFLKLTNLMHLDMSSCHCLRPEALCGLTKLQYLNLSDGLNSFIYDGRPALVVDSDIREKLEYISNLINLEHLDLSKNRSFNSLPESFGNLKRLCTLDLSGCPFILSLPESIGSIDSLKFLLVNGCSEVLKQYVRQSQLRNNPLPHFAVHCNDSDSSSNLHQLKNINPSELEIGCLENVRLLREAKRMELCNKENLLMLTFHWTVTADRVLEDSDLLAELVPPSDLMILKLDGYSSISFPNWIMGISYYVPNLVSVWLRNLPRCSKLPPLGQLPNLEELHLENLDSITKIDKDLCGNNGAFRRLLKFTLTKMKRLEEWYTTYCAEDGIEEFMFPILDELYISGCPRLRMKPCPPIFIKWEITDSSQVLNSWEEPDKVRQSSSSPTTRLKVTLSSGGSWSLLYHLPTIRELEIFCCHLTSLPESMRRLTSLRTLDLTACSNLSALPEWFGELTSLESLSICMCPKIELLPPSIQLLTNLQKLTVLGCNKKIVEWCKSEWNKTLSHVKEIKCKCTSKVLRL</sequence>
<dbReference type="Pfam" id="PF25019">
    <property type="entry name" value="LRR_R13L1-DRL21"/>
    <property type="match status" value="1"/>
</dbReference>
<dbReference type="InterPro" id="IPR027417">
    <property type="entry name" value="P-loop_NTPase"/>
</dbReference>
<keyword evidence="6" id="KW-0067">ATP-binding</keyword>
<dbReference type="GO" id="GO:0006952">
    <property type="term" value="P:defense response"/>
    <property type="evidence" value="ECO:0007669"/>
    <property type="project" value="UniProtKB-KW"/>
</dbReference>
<dbReference type="Pfam" id="PF00560">
    <property type="entry name" value="LRR_1"/>
    <property type="match status" value="2"/>
</dbReference>
<keyword evidence="2" id="KW-0433">Leucine-rich repeat</keyword>
<evidence type="ECO:0000256" key="7">
    <source>
        <dbReference type="ARBA" id="ARBA00023054"/>
    </source>
</evidence>
<dbReference type="InterPro" id="IPR041118">
    <property type="entry name" value="Rx_N"/>
</dbReference>
<dbReference type="InterPro" id="IPR036388">
    <property type="entry name" value="WH-like_DNA-bd_sf"/>
</dbReference>
<dbReference type="Pfam" id="PF18052">
    <property type="entry name" value="Rx_N"/>
    <property type="match status" value="1"/>
</dbReference>
<keyword evidence="4" id="KW-0547">Nucleotide-binding</keyword>
<keyword evidence="3" id="KW-0677">Repeat</keyword>
<dbReference type="Gene3D" id="1.10.8.430">
    <property type="entry name" value="Helical domain of apoptotic protease-activating factors"/>
    <property type="match status" value="1"/>
</dbReference>
<feature type="domain" description="Disease resistance protein winged helix" evidence="10">
    <location>
        <begin position="418"/>
        <end position="466"/>
    </location>
</feature>
<feature type="domain" description="Disease resistance N-terminal" evidence="9">
    <location>
        <begin position="13"/>
        <end position="93"/>
    </location>
</feature>
<dbReference type="SUPFAM" id="SSF52540">
    <property type="entry name" value="P-loop containing nucleoside triphosphate hydrolases"/>
    <property type="match status" value="1"/>
</dbReference>
<dbReference type="EMBL" id="LWDX02024243">
    <property type="protein sequence ID" value="OEL31074.1"/>
    <property type="molecule type" value="Genomic_DNA"/>
</dbReference>
<accession>A0A1E5W112</accession>
<dbReference type="Gene3D" id="3.80.10.10">
    <property type="entry name" value="Ribonuclease Inhibitor"/>
    <property type="match status" value="4"/>
</dbReference>
<dbReference type="Gene3D" id="1.20.5.4130">
    <property type="match status" value="1"/>
</dbReference>
<evidence type="ECO:0000256" key="4">
    <source>
        <dbReference type="ARBA" id="ARBA00022741"/>
    </source>
</evidence>
<dbReference type="AlphaFoldDB" id="A0A1E5W112"/>
<keyword evidence="5" id="KW-0611">Plant defense</keyword>
<evidence type="ECO:0000259" key="8">
    <source>
        <dbReference type="Pfam" id="PF00931"/>
    </source>
</evidence>
<dbReference type="PRINTS" id="PR00364">
    <property type="entry name" value="DISEASERSIST"/>
</dbReference>
<evidence type="ECO:0000259" key="9">
    <source>
        <dbReference type="Pfam" id="PF18052"/>
    </source>
</evidence>
<gene>
    <name evidence="13" type="ORF">BAE44_0007909</name>
</gene>
<organism evidence="13 14">
    <name type="scientific">Dichanthelium oligosanthes</name>
    <dbReference type="NCBI Taxonomy" id="888268"/>
    <lineage>
        <taxon>Eukaryota</taxon>
        <taxon>Viridiplantae</taxon>
        <taxon>Streptophyta</taxon>
        <taxon>Embryophyta</taxon>
        <taxon>Tracheophyta</taxon>
        <taxon>Spermatophyta</taxon>
        <taxon>Magnoliopsida</taxon>
        <taxon>Liliopsida</taxon>
        <taxon>Poales</taxon>
        <taxon>Poaceae</taxon>
        <taxon>PACMAD clade</taxon>
        <taxon>Panicoideae</taxon>
        <taxon>Panicodae</taxon>
        <taxon>Paniceae</taxon>
        <taxon>Dichantheliinae</taxon>
        <taxon>Dichanthelium</taxon>
    </lineage>
</organism>
<feature type="domain" description="Disease resistance R13L4/SHOC-2-like LRR" evidence="11">
    <location>
        <begin position="578"/>
        <end position="663"/>
    </location>
</feature>
<dbReference type="InterPro" id="IPR056789">
    <property type="entry name" value="LRR_R13L1-DRL21"/>
</dbReference>
<dbReference type="InterPro" id="IPR055414">
    <property type="entry name" value="LRR_R13L4/SHOC2-like"/>
</dbReference>
<dbReference type="InterPro" id="IPR001611">
    <property type="entry name" value="Leu-rich_rpt"/>
</dbReference>
<evidence type="ECO:0000256" key="6">
    <source>
        <dbReference type="ARBA" id="ARBA00022840"/>
    </source>
</evidence>
<dbReference type="InterPro" id="IPR042197">
    <property type="entry name" value="Apaf_helical"/>
</dbReference>
<evidence type="ECO:0000256" key="1">
    <source>
        <dbReference type="ARBA" id="ARBA00008894"/>
    </source>
</evidence>
<dbReference type="Pfam" id="PF00931">
    <property type="entry name" value="NB-ARC"/>
    <property type="match status" value="1"/>
</dbReference>
<evidence type="ECO:0000259" key="12">
    <source>
        <dbReference type="Pfam" id="PF25019"/>
    </source>
</evidence>
<dbReference type="PANTHER" id="PTHR36766">
    <property type="entry name" value="PLANT BROAD-SPECTRUM MILDEW RESISTANCE PROTEIN RPW8"/>
    <property type="match status" value="1"/>
</dbReference>
<protein>
    <submittedName>
        <fullName evidence="13">Putative disease resistance protein RGA3</fullName>
    </submittedName>
</protein>
<keyword evidence="14" id="KW-1185">Reference proteome</keyword>
<dbReference type="CDD" id="cd14798">
    <property type="entry name" value="RX-CC_like"/>
    <property type="match status" value="1"/>
</dbReference>
<evidence type="ECO:0000256" key="2">
    <source>
        <dbReference type="ARBA" id="ARBA00022614"/>
    </source>
</evidence>
<name>A0A1E5W112_9POAL</name>
<evidence type="ECO:0000256" key="5">
    <source>
        <dbReference type="ARBA" id="ARBA00022821"/>
    </source>
</evidence>
<dbReference type="InterPro" id="IPR058922">
    <property type="entry name" value="WHD_DRP"/>
</dbReference>
<dbReference type="Proteomes" id="UP000095767">
    <property type="component" value="Unassembled WGS sequence"/>
</dbReference>
<dbReference type="OrthoDB" id="615124at2759"/>
<dbReference type="Pfam" id="PF23598">
    <property type="entry name" value="LRR_14"/>
    <property type="match status" value="1"/>
</dbReference>
<reference evidence="13 14" key="1">
    <citation type="submission" date="2016-09" db="EMBL/GenBank/DDBJ databases">
        <title>The draft genome of Dichanthelium oligosanthes: A C3 panicoid grass species.</title>
        <authorList>
            <person name="Studer A.J."/>
            <person name="Schnable J.C."/>
            <person name="Brutnell T.P."/>
        </authorList>
    </citation>
    <scope>NUCLEOTIDE SEQUENCE [LARGE SCALE GENOMIC DNA]</scope>
    <source>
        <strain evidence="14">cv. Kellogg 1175</strain>
        <tissue evidence="13">Leaf</tissue>
    </source>
</reference>
<evidence type="ECO:0000259" key="10">
    <source>
        <dbReference type="Pfam" id="PF23559"/>
    </source>
</evidence>
<dbReference type="GO" id="GO:0051707">
    <property type="term" value="P:response to other organism"/>
    <property type="evidence" value="ECO:0007669"/>
    <property type="project" value="UniProtKB-ARBA"/>
</dbReference>
<comment type="caution">
    <text evidence="13">The sequence shown here is derived from an EMBL/GenBank/DDBJ whole genome shotgun (WGS) entry which is preliminary data.</text>
</comment>
<dbReference type="InterPro" id="IPR002182">
    <property type="entry name" value="NB-ARC"/>
</dbReference>
<dbReference type="SUPFAM" id="SSF52058">
    <property type="entry name" value="L domain-like"/>
    <property type="match status" value="2"/>
</dbReference>
<dbReference type="Gene3D" id="3.40.50.300">
    <property type="entry name" value="P-loop containing nucleotide triphosphate hydrolases"/>
    <property type="match status" value="1"/>
</dbReference>
<dbReference type="Gene3D" id="1.10.10.10">
    <property type="entry name" value="Winged helix-like DNA-binding domain superfamily/Winged helix DNA-binding domain"/>
    <property type="match status" value="1"/>
</dbReference>
<dbReference type="STRING" id="888268.A0A1E5W112"/>
<feature type="domain" description="R13L1/DRL21-like LRR repeat region" evidence="12">
    <location>
        <begin position="853"/>
        <end position="976"/>
    </location>
</feature>
<feature type="domain" description="NB-ARC" evidence="8">
    <location>
        <begin position="169"/>
        <end position="331"/>
    </location>
</feature>
<dbReference type="Pfam" id="PF23559">
    <property type="entry name" value="WHD_DRP"/>
    <property type="match status" value="1"/>
</dbReference>
<evidence type="ECO:0000313" key="14">
    <source>
        <dbReference type="Proteomes" id="UP000095767"/>
    </source>
</evidence>
<dbReference type="InterPro" id="IPR038005">
    <property type="entry name" value="RX-like_CC"/>
</dbReference>
<dbReference type="InterPro" id="IPR032675">
    <property type="entry name" value="LRR_dom_sf"/>
</dbReference>
<proteinExistence type="inferred from homology"/>
<evidence type="ECO:0000313" key="13">
    <source>
        <dbReference type="EMBL" id="OEL31074.1"/>
    </source>
</evidence>
<dbReference type="PANTHER" id="PTHR36766:SF43">
    <property type="entry name" value="NB-ARC DOMAIN-CONTAINING PROTEIN"/>
    <property type="match status" value="1"/>
</dbReference>